<dbReference type="AlphaFoldDB" id="A0A8X6FSP2"/>
<accession>A0A8X6FSP2</accession>
<dbReference type="PANTHER" id="PTHR21552">
    <property type="entry name" value="ADULT RETINA PROTEIN"/>
    <property type="match status" value="1"/>
</dbReference>
<name>A0A8X6FSP2_TRICU</name>
<dbReference type="Proteomes" id="UP000887116">
    <property type="component" value="Unassembled WGS sequence"/>
</dbReference>
<feature type="region of interest" description="Disordered" evidence="1">
    <location>
        <begin position="279"/>
        <end position="367"/>
    </location>
</feature>
<dbReference type="GO" id="GO:0006986">
    <property type="term" value="P:response to unfolded protein"/>
    <property type="evidence" value="ECO:0007669"/>
    <property type="project" value="InterPro"/>
</dbReference>
<keyword evidence="3" id="KW-1185">Reference proteome</keyword>
<evidence type="ECO:0000313" key="2">
    <source>
        <dbReference type="EMBL" id="GFQ66343.1"/>
    </source>
</evidence>
<dbReference type="OrthoDB" id="6426251at2759"/>
<dbReference type="GO" id="GO:0000977">
    <property type="term" value="F:RNA polymerase II transcription regulatory region sequence-specific DNA binding"/>
    <property type="evidence" value="ECO:0007669"/>
    <property type="project" value="TreeGrafter"/>
</dbReference>
<feature type="compositionally biased region" description="Basic and acidic residues" evidence="1">
    <location>
        <begin position="332"/>
        <end position="342"/>
    </location>
</feature>
<dbReference type="GO" id="GO:0005634">
    <property type="term" value="C:nucleus"/>
    <property type="evidence" value="ECO:0007669"/>
    <property type="project" value="TreeGrafter"/>
</dbReference>
<organism evidence="2 3">
    <name type="scientific">Trichonephila clavata</name>
    <name type="common">Joro spider</name>
    <name type="synonym">Nephila clavata</name>
    <dbReference type="NCBI Taxonomy" id="2740835"/>
    <lineage>
        <taxon>Eukaryota</taxon>
        <taxon>Metazoa</taxon>
        <taxon>Ecdysozoa</taxon>
        <taxon>Arthropoda</taxon>
        <taxon>Chelicerata</taxon>
        <taxon>Arachnida</taxon>
        <taxon>Araneae</taxon>
        <taxon>Araneomorphae</taxon>
        <taxon>Entelegynae</taxon>
        <taxon>Araneoidea</taxon>
        <taxon>Nephilidae</taxon>
        <taxon>Trichonephila</taxon>
    </lineage>
</organism>
<dbReference type="GO" id="GO:0000981">
    <property type="term" value="F:DNA-binding transcription factor activity, RNA polymerase II-specific"/>
    <property type="evidence" value="ECO:0007669"/>
    <property type="project" value="TreeGrafter"/>
</dbReference>
<feature type="compositionally biased region" description="Acidic residues" evidence="1">
    <location>
        <begin position="352"/>
        <end position="367"/>
    </location>
</feature>
<gene>
    <name evidence="2" type="primary">REPTOR_0</name>
    <name evidence="2" type="ORF">TNCT_542991</name>
</gene>
<reference evidence="2" key="1">
    <citation type="submission" date="2020-07" db="EMBL/GenBank/DDBJ databases">
        <title>Multicomponent nature underlies the extraordinary mechanical properties of spider dragline silk.</title>
        <authorList>
            <person name="Kono N."/>
            <person name="Nakamura H."/>
            <person name="Mori M."/>
            <person name="Yoshida Y."/>
            <person name="Ohtoshi R."/>
            <person name="Malay A.D."/>
            <person name="Moran D.A.P."/>
            <person name="Tomita M."/>
            <person name="Numata K."/>
            <person name="Arakawa K."/>
        </authorList>
    </citation>
    <scope>NUCLEOTIDE SEQUENCE</scope>
</reference>
<evidence type="ECO:0000313" key="3">
    <source>
        <dbReference type="Proteomes" id="UP000887116"/>
    </source>
</evidence>
<proteinExistence type="predicted"/>
<protein>
    <submittedName>
        <fullName evidence="2">Protein CREBRF</fullName>
    </submittedName>
</protein>
<feature type="compositionally biased region" description="Polar residues" evidence="1">
    <location>
        <begin position="279"/>
        <end position="289"/>
    </location>
</feature>
<dbReference type="PANTHER" id="PTHR21552:SF2">
    <property type="entry name" value="CREB3 REGULATORY FACTOR"/>
    <property type="match status" value="1"/>
</dbReference>
<sequence>MSEPQHSIRNLKEYTIFFLKEQKPAVDQQIRTTTEQEIPLFHGFNMVEQESLQASPVFPISQNPDAKIQKAFCNPWFTNDYTALVNEKSACASLLNVEISEGDNSISQDVTLEDEYSLTDSGFNGQNSEMIGITNVEGWWQQSSDMLSSSSDPYFEANSPLSLWGACPLDLETMKIDEVFQVDKDDLVQSPTLAELNANDESLFDSFDCFLSTESKTLNKCLKIPDINSDFKIATFSSSDQSKNIVSDNSMLEKEQGFPIKDETPFVKEQLSLNSPELNFKPTTKSSLNDAKLQTVPNSSGEMKDQGEFCWPLTSNKSKTDSDDESSTTELVSEKCAGHVDRLPTSSNNDNFDSDEDSEIEGEYSSDADDDLDEEIKYSSKHAAANNLFLTRKDHQDIFGNIICNLRVQKEGVCCCFLAHFKEKPLKACRLKKKAQHEANKLKLFGLQQEQKCLLLYINEIKKLVRNKVRHFKQLKDESIIASMESLKLRKPVTKVAGCSADFVNNVLKIVASGDESGALKSVSVHGK</sequence>
<comment type="caution">
    <text evidence="2">The sequence shown here is derived from an EMBL/GenBank/DDBJ whole genome shotgun (WGS) entry which is preliminary data.</text>
</comment>
<dbReference type="InterPro" id="IPR039165">
    <property type="entry name" value="CREBRF"/>
</dbReference>
<evidence type="ECO:0000256" key="1">
    <source>
        <dbReference type="SAM" id="MobiDB-lite"/>
    </source>
</evidence>
<dbReference type="EMBL" id="BMAO01010319">
    <property type="protein sequence ID" value="GFQ66343.1"/>
    <property type="molecule type" value="Genomic_DNA"/>
</dbReference>